<dbReference type="RefSeq" id="WP_055159983.1">
    <property type="nucleotide sequence ID" value="NZ_CZAU01000013.1"/>
</dbReference>
<dbReference type="EMBL" id="CZAU01000013">
    <property type="protein sequence ID" value="CUP50366.1"/>
    <property type="molecule type" value="Genomic_DNA"/>
</dbReference>
<organism evidence="1 2">
    <name type="scientific">Anaerostipes hadrus</name>
    <dbReference type="NCBI Taxonomy" id="649756"/>
    <lineage>
        <taxon>Bacteria</taxon>
        <taxon>Bacillati</taxon>
        <taxon>Bacillota</taxon>
        <taxon>Clostridia</taxon>
        <taxon>Lachnospirales</taxon>
        <taxon>Lachnospiraceae</taxon>
        <taxon>Anaerostipes</taxon>
    </lineage>
</organism>
<reference evidence="1 2" key="1">
    <citation type="submission" date="2015-09" db="EMBL/GenBank/DDBJ databases">
        <authorList>
            <consortium name="Pathogen Informatics"/>
        </authorList>
    </citation>
    <scope>NUCLEOTIDE SEQUENCE [LARGE SCALE GENOMIC DNA]</scope>
    <source>
        <strain evidence="1 2">2789STDY5834908</strain>
    </source>
</reference>
<evidence type="ECO:0000313" key="1">
    <source>
        <dbReference type="EMBL" id="CUP50366.1"/>
    </source>
</evidence>
<dbReference type="Proteomes" id="UP000095564">
    <property type="component" value="Unassembled WGS sequence"/>
</dbReference>
<accession>A0A174NS03</accession>
<proteinExistence type="predicted"/>
<sequence length="284" mass="32889">MDLTKLVEEVMELSTKQPDGVKFRDADTILADLIGECDFQVTGIADELLRLYLEAENKDDFKSLFFFMTEKNFEDYLVESKKVMEENIAKAEPRIIQVYLLDSDDAKESIIFQTDAPKAAIKDWVKTEHDSISFNYPFHHMVMGLLNEGYMVKLLYDRYSSKCSDVKLIDQYSCKEVYHVGYSIGNLLHHVTAFTSLYRNASGVPHIDLTDSMEISNLRKIAHELGIRFIKGNQFCFSKKKAHLCDLDTTDVERIARQERYVVIDGIMEDTKEECYILRKKDLL</sequence>
<name>A0A174NS03_ANAHA</name>
<protein>
    <submittedName>
        <fullName evidence="1">Uncharacterized protein</fullName>
    </submittedName>
</protein>
<evidence type="ECO:0000313" key="2">
    <source>
        <dbReference type="Proteomes" id="UP000095564"/>
    </source>
</evidence>
<dbReference type="AlphaFoldDB" id="A0A174NS03"/>
<gene>
    <name evidence="1" type="ORF">ERS852520_01499</name>
</gene>